<dbReference type="EMBL" id="CP081960">
    <property type="protein sequence ID" value="QZP39521.1"/>
    <property type="molecule type" value="Genomic_DNA"/>
</dbReference>
<gene>
    <name evidence="2" type="ORF">K6T50_18275</name>
</gene>
<keyword evidence="3" id="KW-1185">Reference proteome</keyword>
<protein>
    <submittedName>
        <fullName evidence="2">Uncharacterized protein</fullName>
    </submittedName>
</protein>
<keyword evidence="1" id="KW-0812">Transmembrane</keyword>
<dbReference type="KEGG" id="hmp:K6T50_18275"/>
<evidence type="ECO:0000313" key="3">
    <source>
        <dbReference type="Proteomes" id="UP000826254"/>
    </source>
</evidence>
<dbReference type="GeneID" id="67180131"/>
<feature type="transmembrane region" description="Helical" evidence="1">
    <location>
        <begin position="458"/>
        <end position="477"/>
    </location>
</feature>
<proteinExistence type="predicted"/>
<keyword evidence="2" id="KW-0614">Plasmid</keyword>
<dbReference type="RefSeq" id="WP_222609270.1">
    <property type="nucleotide sequence ID" value="NZ_CP081960.1"/>
</dbReference>
<organism evidence="2 3">
    <name type="scientific">Halobaculum magnesiiphilum</name>
    <dbReference type="NCBI Taxonomy" id="1017351"/>
    <lineage>
        <taxon>Archaea</taxon>
        <taxon>Methanobacteriati</taxon>
        <taxon>Methanobacteriota</taxon>
        <taxon>Stenosarchaea group</taxon>
        <taxon>Halobacteria</taxon>
        <taxon>Halobacteriales</taxon>
        <taxon>Haloferacaceae</taxon>
        <taxon>Halobaculum</taxon>
    </lineage>
</organism>
<evidence type="ECO:0000256" key="1">
    <source>
        <dbReference type="SAM" id="Phobius"/>
    </source>
</evidence>
<accession>A0A8T8WI40</accession>
<dbReference type="Proteomes" id="UP000826254">
    <property type="component" value="Plasmid unnamed2"/>
</dbReference>
<geneLocation type="plasmid" evidence="2 3">
    <name>unnamed2</name>
</geneLocation>
<reference evidence="2 3" key="1">
    <citation type="journal article" date="2021" name="Int. J. Syst. Evol. Microbiol.">
        <title>Halobaculum halophilum sp. nov. and Halobaculum salinum sp. nov., isolated from salt lake and saline soil.</title>
        <authorList>
            <person name="Cui H.L."/>
            <person name="Shi X.W."/>
            <person name="Yin X.M."/>
            <person name="Yang X.Y."/>
            <person name="Hou J."/>
            <person name="Zhu L."/>
        </authorList>
    </citation>
    <scope>NUCLEOTIDE SEQUENCE [LARGE SCALE GENOMIC DNA]</scope>
    <source>
        <strain evidence="2 3">NBRC 109044</strain>
    </source>
</reference>
<keyword evidence="1" id="KW-0472">Membrane</keyword>
<evidence type="ECO:0000313" key="2">
    <source>
        <dbReference type="EMBL" id="QZP39521.1"/>
    </source>
</evidence>
<sequence length="580" mass="66879">MLELDLAISTFLEEWDEFSTEQNSRYSIDSTQIEEDQIPELIEDVETLSESFNPGSFEIDVDAGEDRYDVDWDPNLGVIQSDPISGDGYDISDLYDDDEATENAIRSLSNDRLRSVSDLIDTLEVLIPREDIELSVDFGIEKQGIVRELEEEYNFEDLSLQFYFSFDFFERRISNVSFENFREKYLDDGDRLAFVIHEFDSMMSSDDFAVTGSGSVDQLSEWVTSRRSTWEDIVTSVATQSLIENVSSVYLPPSFFKFGSDPATSEEERVVALFESHAILFSILSITSSAQQDDGMWELQISGKQLIQGRIQASSDEILVRDADQSETTFQIEDLDIEDFHSLFEWTYIKGNEPETRLPIVRNVTTLFAQDLSNVIGNMSEIHGSIKSNYKYYVEQTTDDFFEFRQELIDSAFETNSRFSDLRSQLINSLSRDIFRTIAFILVIGATVYYRLPESVDSNTVFTILLSLIFIYGLVVLRRIRGIHHQLDMLVEDRSSAVNFYGKFFNENEKEEYQLKADVDDIRFQWFFDCIEWTRGKFEFEYTIAYDLFVYYLLVGVILVGTVLGLVDIHVGDLAGWFPP</sequence>
<keyword evidence="1" id="KW-1133">Transmembrane helix</keyword>
<dbReference type="AlphaFoldDB" id="A0A8T8WI40"/>
<name>A0A8T8WI40_9EURY</name>
<feature type="transmembrane region" description="Helical" evidence="1">
    <location>
        <begin position="544"/>
        <end position="567"/>
    </location>
</feature>